<gene>
    <name evidence="1" type="ORF">C7446_0487</name>
</gene>
<dbReference type="EMBL" id="RBIN01000001">
    <property type="protein sequence ID" value="RKR07671.1"/>
    <property type="molecule type" value="Genomic_DNA"/>
</dbReference>
<dbReference type="Gene3D" id="1.10.340.30">
    <property type="entry name" value="Hypothetical protein, domain 2"/>
    <property type="match status" value="1"/>
</dbReference>
<protein>
    <recommendedName>
        <fullName evidence="3">Endonuclease III</fullName>
    </recommendedName>
</protein>
<sequence length="232" mass="25499">MAVSPGLHSGVFVMSEKQYRIVSALMKRHGRTFAAELGVDLKRNTPSPLFRLLCFSLLTSAPVQADIAMKGAIALGRAGWTTPGKLADSRWEARAKTLNEAGYARVDEKTATQLDEMNRQLLDDYHGDLRRLREHADGDVARAQKALKRFKGIGETGAGIFLREVQRAWPEFQPFADRAALKAADKLELPGSAEELAGLVDRADYPRLVAALVRAQLARDTDELRRAADSSA</sequence>
<organism evidence="1 2">
    <name type="scientific">Kushneria sinocarnis</name>
    <dbReference type="NCBI Taxonomy" id="595502"/>
    <lineage>
        <taxon>Bacteria</taxon>
        <taxon>Pseudomonadati</taxon>
        <taxon>Pseudomonadota</taxon>
        <taxon>Gammaproteobacteria</taxon>
        <taxon>Oceanospirillales</taxon>
        <taxon>Halomonadaceae</taxon>
        <taxon>Kushneria</taxon>
    </lineage>
</organism>
<keyword evidence="2" id="KW-1185">Reference proteome</keyword>
<dbReference type="SUPFAM" id="SSF48150">
    <property type="entry name" value="DNA-glycosylase"/>
    <property type="match status" value="1"/>
</dbReference>
<dbReference type="GO" id="GO:0003824">
    <property type="term" value="F:catalytic activity"/>
    <property type="evidence" value="ECO:0007669"/>
    <property type="project" value="InterPro"/>
</dbReference>
<name>A0A420X1F0_9GAMM</name>
<dbReference type="Proteomes" id="UP000281975">
    <property type="component" value="Unassembled WGS sequence"/>
</dbReference>
<dbReference type="AlphaFoldDB" id="A0A420X1F0"/>
<evidence type="ECO:0000313" key="1">
    <source>
        <dbReference type="EMBL" id="RKR07671.1"/>
    </source>
</evidence>
<proteinExistence type="predicted"/>
<evidence type="ECO:0000313" key="2">
    <source>
        <dbReference type="Proteomes" id="UP000281975"/>
    </source>
</evidence>
<dbReference type="GO" id="GO:0006281">
    <property type="term" value="P:DNA repair"/>
    <property type="evidence" value="ECO:0007669"/>
    <property type="project" value="InterPro"/>
</dbReference>
<reference evidence="1 2" key="1">
    <citation type="submission" date="2018-10" db="EMBL/GenBank/DDBJ databases">
        <title>Genomic Encyclopedia of Type Strains, Phase IV (KMG-IV): sequencing the most valuable type-strain genomes for metagenomic binning, comparative biology and taxonomic classification.</title>
        <authorList>
            <person name="Goeker M."/>
        </authorList>
    </citation>
    <scope>NUCLEOTIDE SEQUENCE [LARGE SCALE GENOMIC DNA]</scope>
    <source>
        <strain evidence="1 2">DSM 23229</strain>
    </source>
</reference>
<comment type="caution">
    <text evidence="1">The sequence shown here is derived from an EMBL/GenBank/DDBJ whole genome shotgun (WGS) entry which is preliminary data.</text>
</comment>
<accession>A0A420X1F0</accession>
<dbReference type="InterPro" id="IPR011257">
    <property type="entry name" value="DNA_glycosylase"/>
</dbReference>
<evidence type="ECO:0008006" key="3">
    <source>
        <dbReference type="Google" id="ProtNLM"/>
    </source>
</evidence>